<dbReference type="PANTHER" id="PTHR30363">
    <property type="entry name" value="HTH-TYPE TRANSCRIPTIONAL REGULATOR SRLR-RELATED"/>
    <property type="match status" value="1"/>
</dbReference>
<name>R4ULY1_9MOLU</name>
<dbReference type="Pfam" id="PF00455">
    <property type="entry name" value="DeoRC"/>
    <property type="match status" value="1"/>
</dbReference>
<comment type="function">
    <text evidence="5">Repressor of the lactose catabolism operon. Galactose-6-phosphate is the inducer.</text>
</comment>
<evidence type="ECO:0000256" key="3">
    <source>
        <dbReference type="ARBA" id="ARBA00023015"/>
    </source>
</evidence>
<gene>
    <name evidence="8" type="ORF">SSYRP_v1c06410</name>
</gene>
<dbReference type="PANTHER" id="PTHR30363:SF4">
    <property type="entry name" value="GLYCEROL-3-PHOSPHATE REGULON REPRESSOR"/>
    <property type="match status" value="1"/>
</dbReference>
<dbReference type="Pfam" id="PF08220">
    <property type="entry name" value="HTH_DeoR"/>
    <property type="match status" value="1"/>
</dbReference>
<dbReference type="Gene3D" id="3.40.50.1360">
    <property type="match status" value="1"/>
</dbReference>
<feature type="domain" description="HTH deoR-type" evidence="7">
    <location>
        <begin position="13"/>
        <end position="62"/>
    </location>
</feature>
<evidence type="ECO:0000256" key="2">
    <source>
        <dbReference type="ARBA" id="ARBA00022491"/>
    </source>
</evidence>
<accession>R4ULY1</accession>
<keyword evidence="2" id="KW-0678">Repressor</keyword>
<dbReference type="HOGENOM" id="CLU_060699_1_0_14"/>
<evidence type="ECO:0000259" key="7">
    <source>
        <dbReference type="Pfam" id="PF08220"/>
    </source>
</evidence>
<dbReference type="STRING" id="1276229.SSYRP_v1c06410"/>
<dbReference type="eggNOG" id="COG1349">
    <property type="taxonomic scope" value="Bacteria"/>
</dbReference>
<dbReference type="EMBL" id="CP005078">
    <property type="protein sequence ID" value="AGM26231.1"/>
    <property type="molecule type" value="Genomic_DNA"/>
</dbReference>
<dbReference type="RefSeq" id="WP_016340877.1">
    <property type="nucleotide sequence ID" value="NC_021284.1"/>
</dbReference>
<keyword evidence="4" id="KW-0804">Transcription</keyword>
<proteinExistence type="predicted"/>
<dbReference type="KEGG" id="ssyr:SSYRP_v1c06410"/>
<dbReference type="OrthoDB" id="390201at2"/>
<dbReference type="InterPro" id="IPR050313">
    <property type="entry name" value="Carb_Metab_HTH_regulators"/>
</dbReference>
<evidence type="ECO:0000259" key="6">
    <source>
        <dbReference type="Pfam" id="PF00455"/>
    </source>
</evidence>
<evidence type="ECO:0000313" key="8">
    <source>
        <dbReference type="EMBL" id="AGM26231.1"/>
    </source>
</evidence>
<dbReference type="Proteomes" id="UP000013963">
    <property type="component" value="Chromosome"/>
</dbReference>
<dbReference type="InterPro" id="IPR014036">
    <property type="entry name" value="DeoR-like_C"/>
</dbReference>
<evidence type="ECO:0000256" key="1">
    <source>
        <dbReference type="ARBA" id="ARBA00021390"/>
    </source>
</evidence>
<dbReference type="GO" id="GO:0003700">
    <property type="term" value="F:DNA-binding transcription factor activity"/>
    <property type="evidence" value="ECO:0007669"/>
    <property type="project" value="InterPro"/>
</dbReference>
<feature type="domain" description="DeoR-like transcriptional repressor C-terminal sensor" evidence="6">
    <location>
        <begin position="77"/>
        <end position="234"/>
    </location>
</feature>
<dbReference type="SUPFAM" id="SSF100950">
    <property type="entry name" value="NagB/RpiA/CoA transferase-like"/>
    <property type="match status" value="1"/>
</dbReference>
<evidence type="ECO:0000313" key="9">
    <source>
        <dbReference type="Proteomes" id="UP000013963"/>
    </source>
</evidence>
<keyword evidence="9" id="KW-1185">Reference proteome</keyword>
<organism evidence="8 9">
    <name type="scientific">Spiroplasma syrphidicola EA-1</name>
    <dbReference type="NCBI Taxonomy" id="1276229"/>
    <lineage>
        <taxon>Bacteria</taxon>
        <taxon>Bacillati</taxon>
        <taxon>Mycoplasmatota</taxon>
        <taxon>Mollicutes</taxon>
        <taxon>Entomoplasmatales</taxon>
        <taxon>Spiroplasmataceae</taxon>
        <taxon>Spiroplasma</taxon>
    </lineage>
</organism>
<protein>
    <recommendedName>
        <fullName evidence="1">Lactose phosphotransferase system repressor</fullName>
    </recommendedName>
</protein>
<evidence type="ECO:0000256" key="4">
    <source>
        <dbReference type="ARBA" id="ARBA00023163"/>
    </source>
</evidence>
<keyword evidence="3" id="KW-0805">Transcription regulation</keyword>
<dbReference type="InterPro" id="IPR001034">
    <property type="entry name" value="DeoR_HTH"/>
</dbReference>
<evidence type="ECO:0000256" key="5">
    <source>
        <dbReference type="ARBA" id="ARBA00024937"/>
    </source>
</evidence>
<sequence length="249" mass="28438">MHRFARKKLFLSYLCTKSFHNMQDILEYAKKNGISSTTTRRDLKQIEHEGIIELFYGGVNFIGLKNQITDKEELVENFDKKIIIAQKAETYLQQNDFIFVGSGSTCELFVSRISRPVKVITNSYRILNLLEQNPNINYIILVGGKWNKNGASFYGSFCEESLALINFTKVFFTASHVDHKGNIYKTNEEEARVELAALAKVQTKIALIDSSKIGKTGFYQFYHLDNLTSLITDNPDSIKKKTLAKINII</sequence>
<dbReference type="InterPro" id="IPR037171">
    <property type="entry name" value="NagB/RpiA_transferase-like"/>
</dbReference>
<reference evidence="8 9" key="1">
    <citation type="journal article" date="2013" name="Genome Biol. Evol.">
        <title>Complete genomes of two dipteran-associated spiroplasmas provided insights into the origin, dynamics, and impacts of viral invasion in spiroplasma.</title>
        <authorList>
            <person name="Ku C."/>
            <person name="Lo W.S."/>
            <person name="Chen L.L."/>
            <person name="Kuo C.H."/>
        </authorList>
    </citation>
    <scope>NUCLEOTIDE SEQUENCE [LARGE SCALE GENOMIC DNA]</scope>
    <source>
        <strain evidence="8">EA-1</strain>
    </source>
</reference>
<dbReference type="SMART" id="SM01134">
    <property type="entry name" value="DeoRC"/>
    <property type="match status" value="1"/>
</dbReference>
<dbReference type="AlphaFoldDB" id="R4ULY1"/>
<dbReference type="PATRIC" id="fig|1276229.3.peg.636"/>